<evidence type="ECO:0000256" key="9">
    <source>
        <dbReference type="SAM" id="SignalP"/>
    </source>
</evidence>
<dbReference type="InterPro" id="IPR050811">
    <property type="entry name" value="Phosphate_ABC_transporter"/>
</dbReference>
<evidence type="ECO:0000313" key="12">
    <source>
        <dbReference type="Proteomes" id="UP000199481"/>
    </source>
</evidence>
<dbReference type="AlphaFoldDB" id="A0A1H1AMW9"/>
<dbReference type="Pfam" id="PF12849">
    <property type="entry name" value="PBP_like_2"/>
    <property type="match status" value="2"/>
</dbReference>
<keyword evidence="6 9" id="KW-0732">Signal</keyword>
<dbReference type="GO" id="GO:0006817">
    <property type="term" value="P:phosphate ion transport"/>
    <property type="evidence" value="ECO:0007669"/>
    <property type="project" value="UniProtKB-KW"/>
</dbReference>
<evidence type="ECO:0000256" key="7">
    <source>
        <dbReference type="ARBA" id="ARBA00023139"/>
    </source>
</evidence>
<comment type="subunit">
    <text evidence="4">The complex is composed of two ATP-binding proteins (PstB), two transmembrane proteins (PstC and PstA) and a solute-binding protein (PstS).</text>
</comment>
<evidence type="ECO:0000256" key="8">
    <source>
        <dbReference type="ARBA" id="ARBA00023288"/>
    </source>
</evidence>
<feature type="chain" id="PRO_5039119595" evidence="9">
    <location>
        <begin position="35"/>
        <end position="311"/>
    </location>
</feature>
<accession>A0A1H1AMW9</accession>
<comment type="function">
    <text evidence="1">Part of the ABC transporter complex PstSACB involved in phosphate import.</text>
</comment>
<protein>
    <submittedName>
        <fullName evidence="11">Phosphate ABC transporter substrate-binding protein, PhoT family</fullName>
    </submittedName>
</protein>
<comment type="subcellular location">
    <subcellularLocation>
        <location evidence="2">Cell membrane</location>
        <topology evidence="2">Lipid-anchor</topology>
    </subcellularLocation>
</comment>
<dbReference type="GO" id="GO:0005886">
    <property type="term" value="C:plasma membrane"/>
    <property type="evidence" value="ECO:0007669"/>
    <property type="project" value="UniProtKB-SubCell"/>
</dbReference>
<comment type="similarity">
    <text evidence="3">Belongs to the PstS family.</text>
</comment>
<sequence length="311" mass="32689">MSNTNTKRMGKMTITKLSKLTLTLGLGLTLAACGAESDSAGSTENTEEFDATQTINVISREDGSGTRGAFTEITGVLVEDGDTETDNTYSGATIQNSTSGVMTTVTGDSASIGYISLGSLDDSIKAVNIEGVEATPETVQDGSYAISRPFNIAYNGELSEVAQDFWTYIMSAEGQEIVVSEGYVEAVTEAPAYEAAEDMTGNISIVGSTSVTPVMEVLVEEYTALNPEVTIDVTSNGSSAGMTAAMDGSADIGMASRELKDEELEVLTAEPLAIDGIAVIVNSENSFEDLTMEQVKQIFTGEVTTWDEVAK</sequence>
<evidence type="ECO:0000259" key="10">
    <source>
        <dbReference type="Pfam" id="PF12849"/>
    </source>
</evidence>
<evidence type="ECO:0000256" key="4">
    <source>
        <dbReference type="ARBA" id="ARBA00011529"/>
    </source>
</evidence>
<evidence type="ECO:0000256" key="6">
    <source>
        <dbReference type="ARBA" id="ARBA00022729"/>
    </source>
</evidence>
<reference evidence="12" key="1">
    <citation type="submission" date="2016-10" db="EMBL/GenBank/DDBJ databases">
        <authorList>
            <person name="Varghese N."/>
            <person name="Submissions S."/>
        </authorList>
    </citation>
    <scope>NUCLEOTIDE SEQUENCE [LARGE SCALE GENOMIC DNA]</scope>
    <source>
        <strain evidence="12">MPL-11</strain>
    </source>
</reference>
<dbReference type="PANTHER" id="PTHR30570:SF1">
    <property type="entry name" value="PHOSPHATE-BINDING PROTEIN PSTS"/>
    <property type="match status" value="1"/>
</dbReference>
<keyword evidence="8" id="KW-0449">Lipoprotein</keyword>
<dbReference type="SUPFAM" id="SSF53850">
    <property type="entry name" value="Periplasmic binding protein-like II"/>
    <property type="match status" value="2"/>
</dbReference>
<dbReference type="Gene3D" id="3.40.190.10">
    <property type="entry name" value="Periplasmic binding protein-like II"/>
    <property type="match status" value="2"/>
</dbReference>
<keyword evidence="7" id="KW-0564">Palmitate</keyword>
<feature type="domain" description="PBP" evidence="10">
    <location>
        <begin position="51"/>
        <end position="173"/>
    </location>
</feature>
<evidence type="ECO:0000256" key="3">
    <source>
        <dbReference type="ARBA" id="ARBA00008725"/>
    </source>
</evidence>
<gene>
    <name evidence="11" type="ORF">SAMN04487752_2171</name>
</gene>
<keyword evidence="12" id="KW-1185">Reference proteome</keyword>
<evidence type="ECO:0000256" key="2">
    <source>
        <dbReference type="ARBA" id="ARBA00004193"/>
    </source>
</evidence>
<evidence type="ECO:0000313" key="11">
    <source>
        <dbReference type="EMBL" id="SDQ40932.1"/>
    </source>
</evidence>
<dbReference type="InterPro" id="IPR024370">
    <property type="entry name" value="PBP_domain"/>
</dbReference>
<keyword evidence="5" id="KW-0813">Transport</keyword>
<dbReference type="Proteomes" id="UP000199481">
    <property type="component" value="Unassembled WGS sequence"/>
</dbReference>
<evidence type="ECO:0000256" key="1">
    <source>
        <dbReference type="ARBA" id="ARBA00002841"/>
    </source>
</evidence>
<keyword evidence="5" id="KW-0592">Phosphate transport</keyword>
<name>A0A1H1AMW9_9LACT</name>
<feature type="signal peptide" evidence="9">
    <location>
        <begin position="1"/>
        <end position="34"/>
    </location>
</feature>
<proteinExistence type="inferred from homology"/>
<dbReference type="PANTHER" id="PTHR30570">
    <property type="entry name" value="PERIPLASMIC PHOSPHATE BINDING COMPONENT OF PHOSPHATE ABC TRANSPORTER"/>
    <property type="match status" value="1"/>
</dbReference>
<evidence type="ECO:0000256" key="5">
    <source>
        <dbReference type="ARBA" id="ARBA00022592"/>
    </source>
</evidence>
<dbReference type="EMBL" id="FNJW01000008">
    <property type="protein sequence ID" value="SDQ40932.1"/>
    <property type="molecule type" value="Genomic_DNA"/>
</dbReference>
<feature type="domain" description="PBP" evidence="10">
    <location>
        <begin position="200"/>
        <end position="308"/>
    </location>
</feature>
<dbReference type="PROSITE" id="PS51257">
    <property type="entry name" value="PROKAR_LIPOPROTEIN"/>
    <property type="match status" value="1"/>
</dbReference>
<organism evidence="11 12">
    <name type="scientific">Carnobacterium viridans</name>
    <dbReference type="NCBI Taxonomy" id="174587"/>
    <lineage>
        <taxon>Bacteria</taxon>
        <taxon>Bacillati</taxon>
        <taxon>Bacillota</taxon>
        <taxon>Bacilli</taxon>
        <taxon>Lactobacillales</taxon>
        <taxon>Carnobacteriaceae</taxon>
        <taxon>Carnobacterium</taxon>
    </lineage>
</organism>